<evidence type="ECO:0000313" key="1">
    <source>
        <dbReference type="EMBL" id="CAI9275201.1"/>
    </source>
</evidence>
<proteinExistence type="predicted"/>
<dbReference type="Gene3D" id="3.40.50.300">
    <property type="entry name" value="P-loop containing nucleotide triphosphate hydrolases"/>
    <property type="match status" value="1"/>
</dbReference>
<name>A0AA36DXJ7_LACSI</name>
<protein>
    <submittedName>
        <fullName evidence="1">Uncharacterized protein</fullName>
    </submittedName>
</protein>
<gene>
    <name evidence="1" type="ORF">LSALG_LOCUS15241</name>
</gene>
<evidence type="ECO:0000313" key="2">
    <source>
        <dbReference type="Proteomes" id="UP001177003"/>
    </source>
</evidence>
<dbReference type="InterPro" id="IPR027417">
    <property type="entry name" value="P-loop_NTPase"/>
</dbReference>
<dbReference type="AlphaFoldDB" id="A0AA36DXJ7"/>
<keyword evidence="2" id="KW-1185">Reference proteome</keyword>
<sequence length="105" mass="12206">MVDLVMDEILAKFVVDTQFKSKPKGGNMDDKSMNNSEEEIDASVMMMDPEKYITFVKLHVFPELHDADLDKLTKVYVELRRESSVSFVIKTSVYYLRTYNAIKDE</sequence>
<accession>A0AA36DXJ7</accession>
<dbReference type="EMBL" id="OX465079">
    <property type="protein sequence ID" value="CAI9275201.1"/>
    <property type="molecule type" value="Genomic_DNA"/>
</dbReference>
<reference evidence="1" key="1">
    <citation type="submission" date="2023-04" db="EMBL/GenBank/DDBJ databases">
        <authorList>
            <person name="Vijverberg K."/>
            <person name="Xiong W."/>
            <person name="Schranz E."/>
        </authorList>
    </citation>
    <scope>NUCLEOTIDE SEQUENCE</scope>
</reference>
<dbReference type="Proteomes" id="UP001177003">
    <property type="component" value="Chromosome 3"/>
</dbReference>
<organism evidence="1 2">
    <name type="scientific">Lactuca saligna</name>
    <name type="common">Willowleaf lettuce</name>
    <dbReference type="NCBI Taxonomy" id="75948"/>
    <lineage>
        <taxon>Eukaryota</taxon>
        <taxon>Viridiplantae</taxon>
        <taxon>Streptophyta</taxon>
        <taxon>Embryophyta</taxon>
        <taxon>Tracheophyta</taxon>
        <taxon>Spermatophyta</taxon>
        <taxon>Magnoliopsida</taxon>
        <taxon>eudicotyledons</taxon>
        <taxon>Gunneridae</taxon>
        <taxon>Pentapetalae</taxon>
        <taxon>asterids</taxon>
        <taxon>campanulids</taxon>
        <taxon>Asterales</taxon>
        <taxon>Asteraceae</taxon>
        <taxon>Cichorioideae</taxon>
        <taxon>Cichorieae</taxon>
        <taxon>Lactucinae</taxon>
        <taxon>Lactuca</taxon>
    </lineage>
</organism>